<evidence type="ECO:0000313" key="14">
    <source>
        <dbReference type="Proteomes" id="UP001642520"/>
    </source>
</evidence>
<keyword evidence="7" id="KW-0517">Myogenesis</keyword>
<dbReference type="EMBL" id="CAXAJV020001301">
    <property type="protein sequence ID" value="CAL7951601.1"/>
    <property type="molecule type" value="Genomic_DNA"/>
</dbReference>
<keyword evidence="14" id="KW-1185">Reference proteome</keyword>
<dbReference type="InterPro" id="IPR016024">
    <property type="entry name" value="ARM-type_fold"/>
</dbReference>
<dbReference type="Pfam" id="PF00515">
    <property type="entry name" value="TPR_1"/>
    <property type="match status" value="1"/>
</dbReference>
<dbReference type="InterPro" id="IPR011989">
    <property type="entry name" value="ARM-like"/>
</dbReference>
<keyword evidence="6" id="KW-0963">Cytoplasm</keyword>
<evidence type="ECO:0000256" key="7">
    <source>
        <dbReference type="ARBA" id="ARBA00022541"/>
    </source>
</evidence>
<dbReference type="Proteomes" id="UP001642520">
    <property type="component" value="Unassembled WGS sequence"/>
</dbReference>
<keyword evidence="9 11" id="KW-0802">TPR repeat</keyword>
<evidence type="ECO:0000259" key="12">
    <source>
        <dbReference type="Pfam" id="PF11701"/>
    </source>
</evidence>
<dbReference type="PANTHER" id="PTHR45994">
    <property type="entry name" value="FI21225P1"/>
    <property type="match status" value="1"/>
</dbReference>
<dbReference type="Pfam" id="PF11701">
    <property type="entry name" value="UNC45-central"/>
    <property type="match status" value="1"/>
</dbReference>
<dbReference type="Gene3D" id="1.25.10.10">
    <property type="entry name" value="Leucine-rich Repeat Variant"/>
    <property type="match status" value="2"/>
</dbReference>
<feature type="domain" description="UNC-45/Cro1/She4 central" evidence="12">
    <location>
        <begin position="305"/>
        <end position="491"/>
    </location>
</feature>
<organism evidence="13 14">
    <name type="scientific">Xylocopa violacea</name>
    <name type="common">Violet carpenter bee</name>
    <name type="synonym">Apis violacea</name>
    <dbReference type="NCBI Taxonomy" id="135666"/>
    <lineage>
        <taxon>Eukaryota</taxon>
        <taxon>Metazoa</taxon>
        <taxon>Ecdysozoa</taxon>
        <taxon>Arthropoda</taxon>
        <taxon>Hexapoda</taxon>
        <taxon>Insecta</taxon>
        <taxon>Pterygota</taxon>
        <taxon>Neoptera</taxon>
        <taxon>Endopterygota</taxon>
        <taxon>Hymenoptera</taxon>
        <taxon>Apocrita</taxon>
        <taxon>Aculeata</taxon>
        <taxon>Apoidea</taxon>
        <taxon>Anthophila</taxon>
        <taxon>Apidae</taxon>
        <taxon>Xylocopa</taxon>
        <taxon>Xylocopa</taxon>
    </lineage>
</organism>
<dbReference type="InterPro" id="IPR019734">
    <property type="entry name" value="TPR_rpt"/>
</dbReference>
<evidence type="ECO:0000256" key="10">
    <source>
        <dbReference type="ARBA" id="ARBA00023186"/>
    </source>
</evidence>
<name>A0ABP1PHM2_XYLVO</name>
<keyword evidence="5" id="KW-0217">Developmental protein</keyword>
<dbReference type="SMART" id="SM00028">
    <property type="entry name" value="TPR"/>
    <property type="match status" value="3"/>
</dbReference>
<dbReference type="Gene3D" id="1.25.40.10">
    <property type="entry name" value="Tetratricopeptide repeat domain"/>
    <property type="match status" value="1"/>
</dbReference>
<dbReference type="SUPFAM" id="SSF48371">
    <property type="entry name" value="ARM repeat"/>
    <property type="match status" value="2"/>
</dbReference>
<sequence>MTKMTNPTAHEWKEKGNVEFNQGNWSEALSCYTNALKLTNEDNSEKAVYYKNRAAAYLKQEEYNKAIKDCDEALKICPNDPKALFRRCQALEALERFEEAYRDARYIISADPGNKAIQPIAARLHEIVQDRYKQNSRVSAKVSQMMDIAFEMKGDNEKRETAMNNLLVLARERAGAEIMFNDGIISKIVKTLKLEKNEEIITVAVRIIAELCKDNINRTEHIIKEIGIPWFLEMINSKLAERVNAGQYCLQTLLNTYSGMENKSDSKPKKELCDKYNKEIDTILSCLLYSVTNRTISGLARDAIIELIMRNIHYTTLNWAERLVELRGLQRLMEVASELEEYKYESAMDVTSSTRTITSVCLARIYENMYYDAAKEKFKNAIDEFIKDKLLTPDIESKVRIVVAITTLLLGPLDVGNTVIAKEGILEMILVMAGTDDVLQQKVACECIVAAASKKDKATAIINQGVNILKKLYQSKDDSIRVRALVGLCKLGSSGGTDATIRPFADGATKKLAEACRRFLINPKKQKDMRKWAVEGLSYLTFDAEVKEKLIEDRPAIQAMIELAKTGDQSVIYGVVTTLVNLCNAYDKQELIPEMIELAKFAKHHIPEEHELDDIDFVNKRVVALAKAGVTTALVALSKTESQNSRELIARVFNAICSQQEVRGIIVQQGGAKALLPLALDGTDKGKKQASQALARLGITINPEVAFPGQRLMEVVRPFINLLNPECSALENFEALMALCNLAGVNDTVRKRILNEGGFQKIETYMYEDHEMLKRASTQVMNNLMLCEDTIKYYEKENDRVKYLVILCQDEDLDTSLAAAGALAMLTSVSIKSCIKIFDSKDWLESLRYLLANPNSDLQHRGIVIVSNMMKSTKEVATRIIETDVMEILMALTKDASVQNKQIKELAAKALEAAAEWNLIRKYESEGQSSQNTNNLENVE</sequence>
<protein>
    <recommendedName>
        <fullName evidence="4">Protein unc-45 homolog B</fullName>
    </recommendedName>
</protein>
<evidence type="ECO:0000256" key="2">
    <source>
        <dbReference type="ARBA" id="ARBA00004216"/>
    </source>
</evidence>
<dbReference type="InterPro" id="IPR011990">
    <property type="entry name" value="TPR-like_helical_dom_sf"/>
</dbReference>
<evidence type="ECO:0000256" key="11">
    <source>
        <dbReference type="PROSITE-ProRule" id="PRU00339"/>
    </source>
</evidence>
<evidence type="ECO:0000256" key="6">
    <source>
        <dbReference type="ARBA" id="ARBA00022490"/>
    </source>
</evidence>
<keyword evidence="8" id="KW-0221">Differentiation</keyword>
<comment type="subcellular location">
    <subcellularLocation>
        <location evidence="1">Cytoplasm</location>
        <location evidence="1">Myofibril</location>
        <location evidence="1">Sarcomere</location>
        <location evidence="1">A band</location>
    </subcellularLocation>
    <subcellularLocation>
        <location evidence="2">Cytoplasm</location>
        <location evidence="2">Myofibril</location>
        <location evidence="2">Sarcomere</location>
        <location evidence="2">Z line</location>
    </subcellularLocation>
    <subcellularLocation>
        <location evidence="3">Cytoplasm</location>
        <location evidence="3">Perinuclear region</location>
    </subcellularLocation>
</comment>
<gene>
    <name evidence="13" type="ORF">XYLVIOL_LOCUS10609</name>
</gene>
<dbReference type="SUPFAM" id="SSF48452">
    <property type="entry name" value="TPR-like"/>
    <property type="match status" value="1"/>
</dbReference>
<evidence type="ECO:0000256" key="3">
    <source>
        <dbReference type="ARBA" id="ARBA00004556"/>
    </source>
</evidence>
<accession>A0ABP1PHM2</accession>
<evidence type="ECO:0000256" key="1">
    <source>
        <dbReference type="ARBA" id="ARBA00004161"/>
    </source>
</evidence>
<evidence type="ECO:0000256" key="8">
    <source>
        <dbReference type="ARBA" id="ARBA00022782"/>
    </source>
</evidence>
<dbReference type="PANTHER" id="PTHR45994:SF1">
    <property type="entry name" value="FI21225P1"/>
    <property type="match status" value="1"/>
</dbReference>
<dbReference type="InterPro" id="IPR024660">
    <property type="entry name" value="UCS_central_dom"/>
</dbReference>
<evidence type="ECO:0000256" key="4">
    <source>
        <dbReference type="ARBA" id="ARBA00020768"/>
    </source>
</evidence>
<reference evidence="13 14" key="1">
    <citation type="submission" date="2024-08" db="EMBL/GenBank/DDBJ databases">
        <authorList>
            <person name="Will J Nash"/>
            <person name="Angela Man"/>
            <person name="Seanna McTaggart"/>
            <person name="Kendall Baker"/>
            <person name="Tom Barker"/>
            <person name="Leah Catchpole"/>
            <person name="Alex Durrant"/>
            <person name="Karim Gharbi"/>
            <person name="Naomi Irish"/>
            <person name="Gemy Kaithakottil"/>
            <person name="Debby Ku"/>
            <person name="Aaliyah Providence"/>
            <person name="Felix Shaw"/>
            <person name="David Swarbreck"/>
            <person name="Chris Watkins"/>
            <person name="Ann M. McCartney"/>
            <person name="Giulio Formenti"/>
            <person name="Alice Mouton"/>
            <person name="Noel Vella"/>
            <person name="Bjorn M von Reumont"/>
            <person name="Adriana Vella"/>
            <person name="Wilfried Haerty"/>
        </authorList>
    </citation>
    <scope>NUCLEOTIDE SEQUENCE [LARGE SCALE GENOMIC DNA]</scope>
</reference>
<feature type="repeat" description="TPR" evidence="11">
    <location>
        <begin position="9"/>
        <end position="42"/>
    </location>
</feature>
<dbReference type="PROSITE" id="PS50005">
    <property type="entry name" value="TPR"/>
    <property type="match status" value="2"/>
</dbReference>
<evidence type="ECO:0000313" key="13">
    <source>
        <dbReference type="EMBL" id="CAL7951601.1"/>
    </source>
</evidence>
<dbReference type="InterPro" id="IPR000225">
    <property type="entry name" value="Armadillo"/>
</dbReference>
<comment type="caution">
    <text evidence="13">The sequence shown here is derived from an EMBL/GenBank/DDBJ whole genome shotgun (WGS) entry which is preliminary data.</text>
</comment>
<feature type="repeat" description="TPR" evidence="11">
    <location>
        <begin position="47"/>
        <end position="80"/>
    </location>
</feature>
<evidence type="ECO:0000256" key="9">
    <source>
        <dbReference type="ARBA" id="ARBA00022803"/>
    </source>
</evidence>
<evidence type="ECO:0000256" key="5">
    <source>
        <dbReference type="ARBA" id="ARBA00022473"/>
    </source>
</evidence>
<proteinExistence type="predicted"/>
<keyword evidence="10" id="KW-0143">Chaperone</keyword>
<dbReference type="SMART" id="SM00185">
    <property type="entry name" value="ARM"/>
    <property type="match status" value="6"/>
</dbReference>